<accession>A0A183UPX4</accession>
<evidence type="ECO:0000313" key="2">
    <source>
        <dbReference type="Proteomes" id="UP000050794"/>
    </source>
</evidence>
<evidence type="ECO:0000313" key="1">
    <source>
        <dbReference type="EMBL" id="VDM41865.1"/>
    </source>
</evidence>
<sequence length="105" mass="11726">MRREKISRICEPNDPHLICLKPALGDTEKGIRQKPTSTLGTDYLRQSTSMNGMSGLAEVERRHPYEVCKAEIKWAARGCDAAQACDLCAKFDLLEKIVKSLGTFL</sequence>
<reference evidence="3" key="1">
    <citation type="submission" date="2016-06" db="UniProtKB">
        <authorList>
            <consortium name="WormBaseParasite"/>
        </authorList>
    </citation>
    <scope>IDENTIFICATION</scope>
</reference>
<dbReference type="WBParaSite" id="TCNE_0001054401-mRNA-1">
    <property type="protein sequence ID" value="TCNE_0001054401-mRNA-1"/>
    <property type="gene ID" value="TCNE_0001054401"/>
</dbReference>
<dbReference type="Proteomes" id="UP000050794">
    <property type="component" value="Unassembled WGS sequence"/>
</dbReference>
<dbReference type="AlphaFoldDB" id="A0A183UPX4"/>
<dbReference type="EMBL" id="UYWY01020536">
    <property type="protein sequence ID" value="VDM41865.1"/>
    <property type="molecule type" value="Genomic_DNA"/>
</dbReference>
<reference evidence="1 2" key="2">
    <citation type="submission" date="2018-11" db="EMBL/GenBank/DDBJ databases">
        <authorList>
            <consortium name="Pathogen Informatics"/>
        </authorList>
    </citation>
    <scope>NUCLEOTIDE SEQUENCE [LARGE SCALE GENOMIC DNA]</scope>
</reference>
<protein>
    <submittedName>
        <fullName evidence="1 3">Uncharacterized protein</fullName>
    </submittedName>
</protein>
<name>A0A183UPX4_TOXCA</name>
<keyword evidence="2" id="KW-1185">Reference proteome</keyword>
<evidence type="ECO:0000313" key="3">
    <source>
        <dbReference type="WBParaSite" id="TCNE_0001054401-mRNA-1"/>
    </source>
</evidence>
<gene>
    <name evidence="1" type="ORF">TCNE_LOCUS10544</name>
</gene>
<proteinExistence type="predicted"/>
<organism evidence="2 3">
    <name type="scientific">Toxocara canis</name>
    <name type="common">Canine roundworm</name>
    <dbReference type="NCBI Taxonomy" id="6265"/>
    <lineage>
        <taxon>Eukaryota</taxon>
        <taxon>Metazoa</taxon>
        <taxon>Ecdysozoa</taxon>
        <taxon>Nematoda</taxon>
        <taxon>Chromadorea</taxon>
        <taxon>Rhabditida</taxon>
        <taxon>Spirurina</taxon>
        <taxon>Ascaridomorpha</taxon>
        <taxon>Ascaridoidea</taxon>
        <taxon>Toxocaridae</taxon>
        <taxon>Toxocara</taxon>
    </lineage>
</organism>